<name>A0ABZ1HV34_9PSEU</name>
<proteinExistence type="predicted"/>
<dbReference type="SUPFAM" id="SSF55781">
    <property type="entry name" value="GAF domain-like"/>
    <property type="match status" value="1"/>
</dbReference>
<evidence type="ECO:0000313" key="5">
    <source>
        <dbReference type="EMBL" id="WSE26197.1"/>
    </source>
</evidence>
<dbReference type="InterPro" id="IPR003018">
    <property type="entry name" value="GAF"/>
</dbReference>
<dbReference type="SMART" id="SM00421">
    <property type="entry name" value="HTH_LUXR"/>
    <property type="match status" value="1"/>
</dbReference>
<organism evidence="5 6">
    <name type="scientific">Amycolatopsis rhabdoformis</name>
    <dbReference type="NCBI Taxonomy" id="1448059"/>
    <lineage>
        <taxon>Bacteria</taxon>
        <taxon>Bacillati</taxon>
        <taxon>Actinomycetota</taxon>
        <taxon>Actinomycetes</taxon>
        <taxon>Pseudonocardiales</taxon>
        <taxon>Pseudonocardiaceae</taxon>
        <taxon>Amycolatopsis</taxon>
    </lineage>
</organism>
<dbReference type="Pfam" id="PF00196">
    <property type="entry name" value="GerE"/>
    <property type="match status" value="1"/>
</dbReference>
<dbReference type="SUPFAM" id="SSF46894">
    <property type="entry name" value="C-terminal effector domain of the bipartite response regulators"/>
    <property type="match status" value="1"/>
</dbReference>
<evidence type="ECO:0000256" key="2">
    <source>
        <dbReference type="ARBA" id="ARBA00023125"/>
    </source>
</evidence>
<keyword evidence="6" id="KW-1185">Reference proteome</keyword>
<dbReference type="InterPro" id="IPR029016">
    <property type="entry name" value="GAF-like_dom_sf"/>
</dbReference>
<dbReference type="PANTHER" id="PTHR44688:SF16">
    <property type="entry name" value="DNA-BINDING TRANSCRIPTIONAL ACTIVATOR DEVR_DOSR"/>
    <property type="match status" value="1"/>
</dbReference>
<dbReference type="CDD" id="cd06170">
    <property type="entry name" value="LuxR_C_like"/>
    <property type="match status" value="1"/>
</dbReference>
<dbReference type="Proteomes" id="UP001330812">
    <property type="component" value="Chromosome"/>
</dbReference>
<dbReference type="EMBL" id="CP142149">
    <property type="protein sequence ID" value="WSE26197.1"/>
    <property type="molecule type" value="Genomic_DNA"/>
</dbReference>
<dbReference type="Gene3D" id="1.10.10.10">
    <property type="entry name" value="Winged helix-like DNA-binding domain superfamily/Winged helix DNA-binding domain"/>
    <property type="match status" value="1"/>
</dbReference>
<keyword evidence="2" id="KW-0238">DNA-binding</keyword>
<gene>
    <name evidence="5" type="ORF">VSH64_25315</name>
</gene>
<evidence type="ECO:0000313" key="6">
    <source>
        <dbReference type="Proteomes" id="UP001330812"/>
    </source>
</evidence>
<evidence type="ECO:0000256" key="1">
    <source>
        <dbReference type="ARBA" id="ARBA00023015"/>
    </source>
</evidence>
<dbReference type="Pfam" id="PF13185">
    <property type="entry name" value="GAF_2"/>
    <property type="match status" value="1"/>
</dbReference>
<keyword evidence="1" id="KW-0805">Transcription regulation</keyword>
<dbReference type="SMART" id="SM00065">
    <property type="entry name" value="GAF"/>
    <property type="match status" value="1"/>
</dbReference>
<dbReference type="PROSITE" id="PS50043">
    <property type="entry name" value="HTH_LUXR_2"/>
    <property type="match status" value="1"/>
</dbReference>
<dbReference type="PANTHER" id="PTHR44688">
    <property type="entry name" value="DNA-BINDING TRANSCRIPTIONAL ACTIVATOR DEVR_DOSR"/>
    <property type="match status" value="1"/>
</dbReference>
<reference evidence="5 6" key="1">
    <citation type="journal article" date="2015" name="Int. J. Syst. Evol. Microbiol.">
        <title>Amycolatopsis rhabdoformis sp. nov., an actinomycete isolated from a tropical forest soil.</title>
        <authorList>
            <person name="Souza W.R."/>
            <person name="Silva R.E."/>
            <person name="Goodfellow M."/>
            <person name="Busarakam K."/>
            <person name="Figueiro F.S."/>
            <person name="Ferreira D."/>
            <person name="Rodrigues-Filho E."/>
            <person name="Moraes L.A.B."/>
            <person name="Zucchi T.D."/>
        </authorList>
    </citation>
    <scope>NUCLEOTIDE SEQUENCE [LARGE SCALE GENOMIC DNA]</scope>
    <source>
        <strain evidence="5 6">NCIMB 14900</strain>
    </source>
</reference>
<dbReference type="Gene3D" id="3.30.450.40">
    <property type="match status" value="1"/>
</dbReference>
<feature type="domain" description="HTH luxR-type" evidence="4">
    <location>
        <begin position="213"/>
        <end position="278"/>
    </location>
</feature>
<protein>
    <submittedName>
        <fullName evidence="5">LuxR C-terminal-related transcriptional regulator</fullName>
    </submittedName>
</protein>
<evidence type="ECO:0000259" key="4">
    <source>
        <dbReference type="PROSITE" id="PS50043"/>
    </source>
</evidence>
<dbReference type="InterPro" id="IPR000792">
    <property type="entry name" value="Tscrpt_reg_LuxR_C"/>
</dbReference>
<dbReference type="PROSITE" id="PS00622">
    <property type="entry name" value="HTH_LUXR_1"/>
    <property type="match status" value="1"/>
</dbReference>
<sequence length="281" mass="30860">MDDSWPAIARFAEFVCGTLGSAQVQQRALPEVARLTRSEAGAVYLLDRHNRRTLASSIGEPPTLVYEFDELRDPCEYLRRAMSTQYSVHDAMIHRTADDHHRSPVGQVLTRNGFEHCLAVPLIRNGRTFGMITLSRRSGRPAFGAPEQQVADKMARFVSVALANATVYEAAAGPAGFQETVAQKTASSVVEVRTTRLSENVSVALQTQERSKKPGLEASLTAREAEVLDLVSRGLANLEIAAELGIALNTVKQHLKHVYHKLGARSRLDAMRTTERLAQTG</sequence>
<dbReference type="InterPro" id="IPR036388">
    <property type="entry name" value="WH-like_DNA-bd_sf"/>
</dbReference>
<accession>A0ABZ1HV34</accession>
<keyword evidence="3" id="KW-0804">Transcription</keyword>
<dbReference type="PRINTS" id="PR00038">
    <property type="entry name" value="HTHLUXR"/>
</dbReference>
<dbReference type="InterPro" id="IPR016032">
    <property type="entry name" value="Sig_transdc_resp-reg_C-effctor"/>
</dbReference>
<dbReference type="RefSeq" id="WP_326565165.1">
    <property type="nucleotide sequence ID" value="NZ_CP142149.1"/>
</dbReference>
<evidence type="ECO:0000256" key="3">
    <source>
        <dbReference type="ARBA" id="ARBA00023163"/>
    </source>
</evidence>